<evidence type="ECO:0000256" key="4">
    <source>
        <dbReference type="ARBA" id="ARBA00023136"/>
    </source>
</evidence>
<feature type="transmembrane region" description="Helical" evidence="5">
    <location>
        <begin position="121"/>
        <end position="141"/>
    </location>
</feature>
<gene>
    <name evidence="8" type="ORF">I7412_23150</name>
</gene>
<dbReference type="GO" id="GO:0005886">
    <property type="term" value="C:plasma membrane"/>
    <property type="evidence" value="ECO:0007669"/>
    <property type="project" value="UniProtKB-SubCell"/>
</dbReference>
<dbReference type="InterPro" id="IPR011527">
    <property type="entry name" value="ABC1_TM_dom"/>
</dbReference>
<evidence type="ECO:0000259" key="7">
    <source>
        <dbReference type="PROSITE" id="PS50929"/>
    </source>
</evidence>
<dbReference type="EMBL" id="JAEACQ010000240">
    <property type="protein sequence ID" value="MBL7630011.1"/>
    <property type="molecule type" value="Genomic_DNA"/>
</dbReference>
<dbReference type="PANTHER" id="PTHR43394">
    <property type="entry name" value="ATP-DEPENDENT PERMEASE MDL1, MITOCHONDRIAL"/>
    <property type="match status" value="1"/>
</dbReference>
<dbReference type="PANTHER" id="PTHR43394:SF1">
    <property type="entry name" value="ATP-BINDING CASSETTE SUB-FAMILY B MEMBER 10, MITOCHONDRIAL"/>
    <property type="match status" value="1"/>
</dbReference>
<evidence type="ECO:0000259" key="6">
    <source>
        <dbReference type="PROSITE" id="PS50893"/>
    </source>
</evidence>
<dbReference type="SUPFAM" id="SSF52540">
    <property type="entry name" value="P-loop containing nucleoside triphosphate hydrolases"/>
    <property type="match status" value="1"/>
</dbReference>
<evidence type="ECO:0000256" key="3">
    <source>
        <dbReference type="ARBA" id="ARBA00022989"/>
    </source>
</evidence>
<dbReference type="GO" id="GO:0016887">
    <property type="term" value="F:ATP hydrolysis activity"/>
    <property type="evidence" value="ECO:0007669"/>
    <property type="project" value="InterPro"/>
</dbReference>
<organism evidence="8 9">
    <name type="scientific">Frankia nepalensis</name>
    <dbReference type="NCBI Taxonomy" id="1836974"/>
    <lineage>
        <taxon>Bacteria</taxon>
        <taxon>Bacillati</taxon>
        <taxon>Actinomycetota</taxon>
        <taxon>Actinomycetes</taxon>
        <taxon>Frankiales</taxon>
        <taxon>Frankiaceae</taxon>
        <taxon>Frankia</taxon>
    </lineage>
</organism>
<feature type="transmembrane region" description="Helical" evidence="5">
    <location>
        <begin position="12"/>
        <end position="33"/>
    </location>
</feature>
<dbReference type="SUPFAM" id="SSF90123">
    <property type="entry name" value="ABC transporter transmembrane region"/>
    <property type="match status" value="1"/>
</dbReference>
<feature type="transmembrane region" description="Helical" evidence="5">
    <location>
        <begin position="232"/>
        <end position="255"/>
    </location>
</feature>
<dbReference type="Gene3D" id="3.40.50.300">
    <property type="entry name" value="P-loop containing nucleotide triphosphate hydrolases"/>
    <property type="match status" value="1"/>
</dbReference>
<proteinExistence type="predicted"/>
<evidence type="ECO:0000313" key="9">
    <source>
        <dbReference type="Proteomes" id="UP000604475"/>
    </source>
</evidence>
<sequence length="561" mass="56147">MASQRRRILGSSLLGITYQGGEASVPIVIGVIIDRAVANGDGGALLGWLAVLLGVFVVLSLSYRFAARLGEAASEHAAHELRLRLTDRVLSPAGGAAAGRLAGELVNVATSDARRVGTVNMVIPMALAALAGMVVTSVALFRMSTLLGLTVLGAVLPLIIGAQLLAGPLERRAGAEQDRAGLAAGVAADLVSGLRVLKGLRAEPAALARYRLTSQEARGAAVRAAAARGWNFGGLLGLTGVYLTVVALVAARLALSGSISVGELVAAVGLAQFQLAPLGILAFANGEYVMARASAHRVAEVLAAPPAVAAGTDPPAALATPVRGRLELRGVTHGPLAGLDLAVAAGTMVGVVTADPAAATALLAVLGREADPAAGAVALDGVDLTLLDPATARGAILVAAHDADLFDGTVEDNVAAAVAARFASGGADRAAWLERALAAAAADEVCAALPDGAASGVGERGQALSGGQRQRVALARALAADAPVLVLHDPTTAVDAVTEARVAAGLRSLRAGRTTLLVTTSPALLDVADRVVLIADGAVAADSTHHDLVDARDDYRTAVLA</sequence>
<comment type="caution">
    <text evidence="8">The sequence shown here is derived from an EMBL/GenBank/DDBJ whole genome shotgun (WGS) entry which is preliminary data.</text>
</comment>
<comment type="subcellular location">
    <subcellularLocation>
        <location evidence="1">Cell membrane</location>
        <topology evidence="1">Multi-pass membrane protein</topology>
    </subcellularLocation>
</comment>
<protein>
    <submittedName>
        <fullName evidence="8">ABC transporter ATP-binding protein</fullName>
    </submittedName>
</protein>
<keyword evidence="8" id="KW-0067">ATP-binding</keyword>
<keyword evidence="3 5" id="KW-1133">Transmembrane helix</keyword>
<dbReference type="InterPro" id="IPR017871">
    <property type="entry name" value="ABC_transporter-like_CS"/>
</dbReference>
<evidence type="ECO:0000256" key="1">
    <source>
        <dbReference type="ARBA" id="ARBA00004651"/>
    </source>
</evidence>
<dbReference type="InterPro" id="IPR039421">
    <property type="entry name" value="Type_1_exporter"/>
</dbReference>
<keyword evidence="2 5" id="KW-0812">Transmembrane</keyword>
<dbReference type="PROSITE" id="PS50929">
    <property type="entry name" value="ABC_TM1F"/>
    <property type="match status" value="1"/>
</dbReference>
<evidence type="ECO:0000256" key="5">
    <source>
        <dbReference type="SAM" id="Phobius"/>
    </source>
</evidence>
<accession>A0A937RQA0</accession>
<dbReference type="InterPro" id="IPR027417">
    <property type="entry name" value="P-loop_NTPase"/>
</dbReference>
<dbReference type="PROSITE" id="PS50893">
    <property type="entry name" value="ABC_TRANSPORTER_2"/>
    <property type="match status" value="1"/>
</dbReference>
<dbReference type="Pfam" id="PF00664">
    <property type="entry name" value="ABC_membrane"/>
    <property type="match status" value="1"/>
</dbReference>
<dbReference type="Pfam" id="PF00005">
    <property type="entry name" value="ABC_tran"/>
    <property type="match status" value="1"/>
</dbReference>
<dbReference type="Proteomes" id="UP000604475">
    <property type="component" value="Unassembled WGS sequence"/>
</dbReference>
<dbReference type="GO" id="GO:0005524">
    <property type="term" value="F:ATP binding"/>
    <property type="evidence" value="ECO:0007669"/>
    <property type="project" value="UniProtKB-KW"/>
</dbReference>
<keyword evidence="4 5" id="KW-0472">Membrane</keyword>
<dbReference type="InterPro" id="IPR003439">
    <property type="entry name" value="ABC_transporter-like_ATP-bd"/>
</dbReference>
<reference evidence="8" key="1">
    <citation type="submission" date="2020-12" db="EMBL/GenBank/DDBJ databases">
        <title>Genomic characterization of non-nitrogen-fixing Frankia strains.</title>
        <authorList>
            <person name="Carlos-Shanley C."/>
            <person name="Guerra T."/>
            <person name="Hahn D."/>
        </authorList>
    </citation>
    <scope>NUCLEOTIDE SEQUENCE</scope>
    <source>
        <strain evidence="8">CN6</strain>
    </source>
</reference>
<feature type="transmembrane region" description="Helical" evidence="5">
    <location>
        <begin position="45"/>
        <end position="66"/>
    </location>
</feature>
<dbReference type="InterPro" id="IPR036640">
    <property type="entry name" value="ABC1_TM_sf"/>
</dbReference>
<evidence type="ECO:0000313" key="8">
    <source>
        <dbReference type="EMBL" id="MBL7630011.1"/>
    </source>
</evidence>
<dbReference type="PROSITE" id="PS00211">
    <property type="entry name" value="ABC_TRANSPORTER_1"/>
    <property type="match status" value="1"/>
</dbReference>
<feature type="transmembrane region" description="Helical" evidence="5">
    <location>
        <begin position="147"/>
        <end position="166"/>
    </location>
</feature>
<name>A0A937RQA0_9ACTN</name>
<dbReference type="Gene3D" id="1.20.1560.10">
    <property type="entry name" value="ABC transporter type 1, transmembrane domain"/>
    <property type="match status" value="1"/>
</dbReference>
<keyword evidence="9" id="KW-1185">Reference proteome</keyword>
<feature type="domain" description="ABC transporter" evidence="6">
    <location>
        <begin position="320"/>
        <end position="561"/>
    </location>
</feature>
<feature type="domain" description="ABC transmembrane type-1" evidence="7">
    <location>
        <begin position="9"/>
        <end position="290"/>
    </location>
</feature>
<feature type="transmembrane region" description="Helical" evidence="5">
    <location>
        <begin position="261"/>
        <end position="284"/>
    </location>
</feature>
<dbReference type="AlphaFoldDB" id="A0A937RQA0"/>
<evidence type="ECO:0000256" key="2">
    <source>
        <dbReference type="ARBA" id="ARBA00022692"/>
    </source>
</evidence>
<keyword evidence="8" id="KW-0547">Nucleotide-binding</keyword>
<dbReference type="GO" id="GO:0015421">
    <property type="term" value="F:ABC-type oligopeptide transporter activity"/>
    <property type="evidence" value="ECO:0007669"/>
    <property type="project" value="TreeGrafter"/>
</dbReference>